<feature type="region of interest" description="Disordered" evidence="3">
    <location>
        <begin position="213"/>
        <end position="291"/>
    </location>
</feature>
<dbReference type="NCBIfam" id="TIGR00180">
    <property type="entry name" value="parB_part"/>
    <property type="match status" value="1"/>
</dbReference>
<dbReference type="InterPro" id="IPR004437">
    <property type="entry name" value="ParB/RepB/Spo0J"/>
</dbReference>
<dbReference type="InterPro" id="IPR050336">
    <property type="entry name" value="Chromosome_partition/occlusion"/>
</dbReference>
<comment type="similarity">
    <text evidence="1">Belongs to the ParB family.</text>
</comment>
<evidence type="ECO:0000256" key="2">
    <source>
        <dbReference type="ARBA" id="ARBA00022829"/>
    </source>
</evidence>
<dbReference type="InterPro" id="IPR036086">
    <property type="entry name" value="ParB/Sulfiredoxin_sf"/>
</dbReference>
<reference evidence="5 6" key="1">
    <citation type="submission" date="2019-10" db="EMBL/GenBank/DDBJ databases">
        <title>Streptomyces smaragdinus sp. nov. and Streptomyces fabii sp. nov., isolated from the gut of fungus growing-termite Macrotermes natalensis.</title>
        <authorList>
            <person name="Schwitalla J."/>
            <person name="Benndorf R."/>
            <person name="Martin K."/>
            <person name="De Beer W."/>
            <person name="Kaster A.-K."/>
            <person name="Vollmers J."/>
            <person name="Poulsen M."/>
            <person name="Beemelmanns C."/>
        </authorList>
    </citation>
    <scope>NUCLEOTIDE SEQUENCE [LARGE SCALE GENOMIC DNA]</scope>
    <source>
        <strain evidence="5 6">RB5</strain>
    </source>
</reference>
<dbReference type="GO" id="GO:0003677">
    <property type="term" value="F:DNA binding"/>
    <property type="evidence" value="ECO:0007669"/>
    <property type="project" value="InterPro"/>
</dbReference>
<keyword evidence="2" id="KW-0159">Chromosome partition</keyword>
<dbReference type="GO" id="GO:0007059">
    <property type="term" value="P:chromosome segregation"/>
    <property type="evidence" value="ECO:0007669"/>
    <property type="project" value="UniProtKB-KW"/>
</dbReference>
<dbReference type="InterPro" id="IPR003115">
    <property type="entry name" value="ParB_N"/>
</dbReference>
<dbReference type="SMART" id="SM00470">
    <property type="entry name" value="ParB"/>
    <property type="match status" value="1"/>
</dbReference>
<organism evidence="5 6">
    <name type="scientific">Streptomyces smaragdinus</name>
    <dbReference type="NCBI Taxonomy" id="2585196"/>
    <lineage>
        <taxon>Bacteria</taxon>
        <taxon>Bacillati</taxon>
        <taxon>Actinomycetota</taxon>
        <taxon>Actinomycetes</taxon>
        <taxon>Kitasatosporales</taxon>
        <taxon>Streptomycetaceae</taxon>
        <taxon>Streptomyces</taxon>
    </lineage>
</organism>
<evidence type="ECO:0000259" key="4">
    <source>
        <dbReference type="SMART" id="SM00470"/>
    </source>
</evidence>
<dbReference type="Gene3D" id="3.90.1530.30">
    <property type="match status" value="1"/>
</dbReference>
<dbReference type="GO" id="GO:0005694">
    <property type="term" value="C:chromosome"/>
    <property type="evidence" value="ECO:0007669"/>
    <property type="project" value="TreeGrafter"/>
</dbReference>
<dbReference type="FunFam" id="1.10.10.2830:FF:000001">
    <property type="entry name" value="Chromosome partitioning protein ParB"/>
    <property type="match status" value="1"/>
</dbReference>
<dbReference type="Gene3D" id="1.10.10.2830">
    <property type="match status" value="1"/>
</dbReference>
<dbReference type="RefSeq" id="WP_153456002.1">
    <property type="nucleotide sequence ID" value="NZ_WEGJ01000029.1"/>
</dbReference>
<name>A0A7K0CNZ0_9ACTN</name>
<dbReference type="AlphaFoldDB" id="A0A7K0CNZ0"/>
<evidence type="ECO:0000256" key="3">
    <source>
        <dbReference type="SAM" id="MobiDB-lite"/>
    </source>
</evidence>
<dbReference type="OrthoDB" id="70307at2"/>
<feature type="compositionally biased region" description="Polar residues" evidence="3">
    <location>
        <begin position="267"/>
        <end position="278"/>
    </location>
</feature>
<dbReference type="Pfam" id="PF17762">
    <property type="entry name" value="HTH_ParB"/>
    <property type="match status" value="1"/>
</dbReference>
<evidence type="ECO:0000313" key="6">
    <source>
        <dbReference type="Proteomes" id="UP000466345"/>
    </source>
</evidence>
<dbReference type="EMBL" id="WEGJ01000029">
    <property type="protein sequence ID" value="MQY15169.1"/>
    <property type="molecule type" value="Genomic_DNA"/>
</dbReference>
<feature type="domain" description="ParB-like N-terminal" evidence="4">
    <location>
        <begin position="42"/>
        <end position="147"/>
    </location>
</feature>
<protein>
    <submittedName>
        <fullName evidence="5">Nucleoid occlusion protein</fullName>
    </submittedName>
</protein>
<dbReference type="PANTHER" id="PTHR33375">
    <property type="entry name" value="CHROMOSOME-PARTITIONING PROTEIN PARB-RELATED"/>
    <property type="match status" value="1"/>
</dbReference>
<dbReference type="PANTHER" id="PTHR33375:SF1">
    <property type="entry name" value="CHROMOSOME-PARTITIONING PROTEIN PARB-RELATED"/>
    <property type="match status" value="1"/>
</dbReference>
<dbReference type="Proteomes" id="UP000466345">
    <property type="component" value="Unassembled WGS sequence"/>
</dbReference>
<evidence type="ECO:0000313" key="5">
    <source>
        <dbReference type="EMBL" id="MQY15169.1"/>
    </source>
</evidence>
<keyword evidence="6" id="KW-1185">Reference proteome</keyword>
<dbReference type="InterPro" id="IPR041468">
    <property type="entry name" value="HTH_ParB/Spo0J"/>
</dbReference>
<evidence type="ECO:0000256" key="1">
    <source>
        <dbReference type="ARBA" id="ARBA00006295"/>
    </source>
</evidence>
<accession>A0A7K0CNZ0</accession>
<feature type="region of interest" description="Disordered" evidence="3">
    <location>
        <begin position="1"/>
        <end position="21"/>
    </location>
</feature>
<proteinExistence type="inferred from homology"/>
<dbReference type="Pfam" id="PF02195">
    <property type="entry name" value="ParB_N"/>
    <property type="match status" value="1"/>
</dbReference>
<dbReference type="GO" id="GO:0045881">
    <property type="term" value="P:positive regulation of sporulation resulting in formation of a cellular spore"/>
    <property type="evidence" value="ECO:0007669"/>
    <property type="project" value="TreeGrafter"/>
</dbReference>
<dbReference type="SUPFAM" id="SSF110849">
    <property type="entry name" value="ParB/Sulfiredoxin"/>
    <property type="match status" value="1"/>
</dbReference>
<comment type="caution">
    <text evidence="5">The sequence shown here is derived from an EMBL/GenBank/DDBJ whole genome shotgun (WGS) entry which is preliminary data.</text>
</comment>
<sequence length="333" mass="35752">MSKKSELLGKSASFARAQPVSSRRAAIAAATGVPTQGVEPPSRIKRTQLAHNPFNVREALTDLEETAASLREKGQLQPLAVVTRQAFLAVHPGQEEVIGSALYVVIDGNRRLAASGLADLDEMLIFVNDDLAVSSADIVESALIANIHRVDVPPIDQAKAVQELLEKHKTQATVARRLGKTEAWVSQRLALLNLTPELQEKVETGELKVKSARTIGRMPREKQEAAAQEALNRVKAPRKPRSAAAPQTDPTPSADLPDAVAEVSVPGQPTDSSETPSPRLNPVKAAEGGSAPLTEEALAALPWGDPSWFADQLKTRMGIEDRAKLAFLLHEAQ</sequence>
<dbReference type="SUPFAM" id="SSF109709">
    <property type="entry name" value="KorB DNA-binding domain-like"/>
    <property type="match status" value="1"/>
</dbReference>
<gene>
    <name evidence="5" type="primary">noc_2</name>
    <name evidence="5" type="ORF">SRB5_53470</name>
</gene>